<dbReference type="InterPro" id="IPR050058">
    <property type="entry name" value="Ala-tRNA_ligase"/>
</dbReference>
<dbReference type="Gene3D" id="6.10.250.550">
    <property type="match status" value="1"/>
</dbReference>
<evidence type="ECO:0000256" key="2">
    <source>
        <dbReference type="ARBA" id="ARBA00022555"/>
    </source>
</evidence>
<comment type="similarity">
    <text evidence="1 13">Belongs to the class-II aminoacyl-tRNA synthetase family.</text>
</comment>
<keyword evidence="9 13" id="KW-0648">Protein biosynthesis</keyword>
<keyword evidence="5 13" id="KW-0547">Nucleotide-binding</keyword>
<accession>A0A895XEY1</accession>
<dbReference type="Pfam" id="PF01411">
    <property type="entry name" value="tRNA-synt_2c"/>
    <property type="match status" value="1"/>
</dbReference>
<dbReference type="GO" id="GO:0005524">
    <property type="term" value="F:ATP binding"/>
    <property type="evidence" value="ECO:0007669"/>
    <property type="project" value="UniProtKB-UniRule"/>
</dbReference>
<dbReference type="SUPFAM" id="SSF50447">
    <property type="entry name" value="Translation proteins"/>
    <property type="match status" value="1"/>
</dbReference>
<dbReference type="SUPFAM" id="SSF101353">
    <property type="entry name" value="Putative anticodon-binding domain of alanyl-tRNA synthetase (AlaRS)"/>
    <property type="match status" value="1"/>
</dbReference>
<name>A0A895XEY1_9ACTN</name>
<comment type="subcellular location">
    <subcellularLocation>
        <location evidence="13">Cytoplasm</location>
    </subcellularLocation>
</comment>
<dbReference type="CDD" id="cd00673">
    <property type="entry name" value="AlaRS_core"/>
    <property type="match status" value="1"/>
</dbReference>
<proteinExistence type="inferred from homology"/>
<dbReference type="GO" id="GO:0008270">
    <property type="term" value="F:zinc ion binding"/>
    <property type="evidence" value="ECO:0007669"/>
    <property type="project" value="UniProtKB-UniRule"/>
</dbReference>
<dbReference type="InterPro" id="IPR012947">
    <property type="entry name" value="tRNA_SAD"/>
</dbReference>
<evidence type="ECO:0000259" key="15">
    <source>
        <dbReference type="PROSITE" id="PS50860"/>
    </source>
</evidence>
<dbReference type="InterPro" id="IPR018163">
    <property type="entry name" value="Thr/Ala-tRNA-synth_IIc_edit"/>
</dbReference>
<dbReference type="SUPFAM" id="SSF55681">
    <property type="entry name" value="Class II aaRS and biotin synthetases"/>
    <property type="match status" value="1"/>
</dbReference>
<dbReference type="InterPro" id="IPR002318">
    <property type="entry name" value="Ala-tRNA-lgiase_IIc"/>
</dbReference>
<dbReference type="InterPro" id="IPR023033">
    <property type="entry name" value="Ala_tRNA_ligase_euk/bac"/>
</dbReference>
<dbReference type="PANTHER" id="PTHR11777:SF9">
    <property type="entry name" value="ALANINE--TRNA LIGASE, CYTOPLASMIC"/>
    <property type="match status" value="1"/>
</dbReference>
<feature type="domain" description="Alanyl-transfer RNA synthetases family profile" evidence="15">
    <location>
        <begin position="1"/>
        <end position="727"/>
    </location>
</feature>
<comment type="catalytic activity">
    <reaction evidence="12 13">
        <text>tRNA(Ala) + L-alanine + ATP = L-alanyl-tRNA(Ala) + AMP + diphosphate</text>
        <dbReference type="Rhea" id="RHEA:12540"/>
        <dbReference type="Rhea" id="RHEA-COMP:9657"/>
        <dbReference type="Rhea" id="RHEA-COMP:9923"/>
        <dbReference type="ChEBI" id="CHEBI:30616"/>
        <dbReference type="ChEBI" id="CHEBI:33019"/>
        <dbReference type="ChEBI" id="CHEBI:57972"/>
        <dbReference type="ChEBI" id="CHEBI:78442"/>
        <dbReference type="ChEBI" id="CHEBI:78497"/>
        <dbReference type="ChEBI" id="CHEBI:456215"/>
        <dbReference type="EC" id="6.1.1.7"/>
    </reaction>
</comment>
<dbReference type="PRINTS" id="PR00980">
    <property type="entry name" value="TRNASYNTHALA"/>
</dbReference>
<evidence type="ECO:0000256" key="1">
    <source>
        <dbReference type="ARBA" id="ARBA00008226"/>
    </source>
</evidence>
<evidence type="ECO:0000256" key="11">
    <source>
        <dbReference type="ARBA" id="ARBA00024779"/>
    </source>
</evidence>
<dbReference type="Gene3D" id="3.10.310.40">
    <property type="match status" value="1"/>
</dbReference>
<evidence type="ECO:0000256" key="5">
    <source>
        <dbReference type="ARBA" id="ARBA00022741"/>
    </source>
</evidence>
<dbReference type="GO" id="GO:0004813">
    <property type="term" value="F:alanine-tRNA ligase activity"/>
    <property type="evidence" value="ECO:0007669"/>
    <property type="project" value="UniProtKB-UniRule"/>
</dbReference>
<dbReference type="SUPFAM" id="SSF55186">
    <property type="entry name" value="ThrRS/AlaRS common domain"/>
    <property type="match status" value="1"/>
</dbReference>
<keyword evidence="13" id="KW-0963">Cytoplasm</keyword>
<dbReference type="FunFam" id="3.30.930.10:FF:000004">
    <property type="entry name" value="Alanine--tRNA ligase"/>
    <property type="match status" value="1"/>
</dbReference>
<keyword evidence="6 13" id="KW-0862">Zinc</keyword>
<feature type="binding site" evidence="13">
    <location>
        <position position="684"/>
    </location>
    <ligand>
        <name>Zn(2+)</name>
        <dbReference type="ChEBI" id="CHEBI:29105"/>
    </ligand>
</feature>
<dbReference type="Gene3D" id="2.40.30.130">
    <property type="match status" value="1"/>
</dbReference>
<comment type="cofactor">
    <cofactor evidence="13">
        <name>Zn(2+)</name>
        <dbReference type="ChEBI" id="CHEBI:29105"/>
    </cofactor>
    <text evidence="13">Binds 1 zinc ion per subunit.</text>
</comment>
<comment type="function">
    <text evidence="11 13">Catalyzes the attachment of alanine to tRNA(Ala) in a two-step reaction: alanine is first activated by ATP to form Ala-AMP and then transferred to the acceptor end of tRNA(Ala). Also edits incorrectly charged Ser-tRNA(Ala) and Gly-tRNA(Ala) via its editing domain.</text>
</comment>
<dbReference type="InterPro" id="IPR045864">
    <property type="entry name" value="aa-tRNA-synth_II/BPL/LPL"/>
</dbReference>
<dbReference type="FunFam" id="3.30.54.20:FF:000001">
    <property type="entry name" value="Alanine--tRNA ligase"/>
    <property type="match status" value="1"/>
</dbReference>
<evidence type="ECO:0000256" key="4">
    <source>
        <dbReference type="ARBA" id="ARBA00022723"/>
    </source>
</evidence>
<keyword evidence="10 13" id="KW-0030">Aminoacyl-tRNA synthetase</keyword>
<keyword evidence="7 13" id="KW-0067">ATP-binding</keyword>
<dbReference type="GO" id="GO:0005829">
    <property type="term" value="C:cytosol"/>
    <property type="evidence" value="ECO:0007669"/>
    <property type="project" value="TreeGrafter"/>
</dbReference>
<dbReference type="PROSITE" id="PS50860">
    <property type="entry name" value="AA_TRNA_LIGASE_II_ALA"/>
    <property type="match status" value="1"/>
</dbReference>
<dbReference type="KEGG" id="nav:JQS30_08585"/>
<comment type="domain">
    <text evidence="13">Consists of three domains; the N-terminal catalytic domain, the editing domain and the C-terminal C-Ala domain. The editing domain removes incorrectly charged amino acids, while the C-Ala domain, along with tRNA(Ala), serves as a bridge to cooperatively bring together the editing and aminoacylation centers thus stimulating deacylation of misacylated tRNAs.</text>
</comment>
<dbReference type="SMART" id="SM00863">
    <property type="entry name" value="tRNA_SAD"/>
    <property type="match status" value="1"/>
</dbReference>
<evidence type="ECO:0000256" key="8">
    <source>
        <dbReference type="ARBA" id="ARBA00022884"/>
    </source>
</evidence>
<evidence type="ECO:0000256" key="12">
    <source>
        <dbReference type="ARBA" id="ARBA00048300"/>
    </source>
</evidence>
<evidence type="ECO:0000313" key="16">
    <source>
        <dbReference type="EMBL" id="QSB03884.1"/>
    </source>
</evidence>
<sequence length="894" mass="97529">MQTAEIQRRFLKYFENNGHTVVPSAPLPAMDDPNLLFIPAGMVQFVPYFLGQATPPYRRATSIQKCIRTPDIDEVGKTSRHGTFFQMNGNFSFGDYFKEQAIKHAWALSTNSVADGGFGLDGEKIWATVYHDDDEAYEIWNKVIGLPAERIVHRGMADNYWSMGIPGPCGPCSELYYDRGPAYGPDGGPEVDEDRYLEYWNLVFMQYERGEGKGKDDFDILGELPKKNIDTGMGMERMAALLQGVDNMYEIDQVRPLIDKTTELTGKRYGVSTSQTASQSHPDDVRFRVVADHLRSSLMLISDGIVPSNEGRGYVLRRLMRRAIRSVRLLGYDKAALPDLLPVARDCMQDAYPEVAADFERISTYAYAEEDAFLRTLRTGTTILDTAVSETKRSGGAVLSGTKAFELHDTYGFPIDLTLEMAEEQGLKVDETGFRRLMTEQRQRAKADAQSRKTGHVDLSVYHQVRDTNGLSTFTGYTEDRRESDVLALIGANGQAVRDAEEGDEVEVILKATPFYAEGGGQQPDNGTLVVSDGELEIYDVQTPVDGLIVHRAKVVRGGIRSGETGFAQIDRRRRGAISRAHTATHLVHKAMRNFLGETATQAGSLNSPGRLRFDFNTPGAVSNSVLHDAEQQVNEVLNEDLEVRSFITSLAEAKEMGAVAMFGEKYGDEVRVVDVGDFSRELCGGTHTTHAGQIGMVKFLTEQSVGAGVRRLEALVGIDAFQFLAREHALVNQLSGIYKVPSEQVGERVEATIAQLKEAEKELAQLRGQIVMAKAAEHAQNASLVGGVNLATVRAPEGTKGGDVRKLVMQIRNHMSSTEPSVVAVVATAGGKASLVVGVNDAARGRDLSASELVKGALSGRGGGNDDIAQGGGVAAAEASQLLETVSRLVGQN</sequence>
<dbReference type="GO" id="GO:0000049">
    <property type="term" value="F:tRNA binding"/>
    <property type="evidence" value="ECO:0007669"/>
    <property type="project" value="UniProtKB-KW"/>
</dbReference>
<dbReference type="Gene3D" id="3.30.980.10">
    <property type="entry name" value="Threonyl-trna Synthetase, Chain A, domain 2"/>
    <property type="match status" value="1"/>
</dbReference>
<evidence type="ECO:0000256" key="13">
    <source>
        <dbReference type="HAMAP-Rule" id="MF_00036"/>
    </source>
</evidence>
<evidence type="ECO:0000256" key="9">
    <source>
        <dbReference type="ARBA" id="ARBA00022917"/>
    </source>
</evidence>
<dbReference type="AlphaFoldDB" id="A0A895XEY1"/>
<feature type="binding site" evidence="13">
    <location>
        <position position="688"/>
    </location>
    <ligand>
        <name>Zn(2+)</name>
        <dbReference type="ChEBI" id="CHEBI:29105"/>
    </ligand>
</feature>
<keyword evidence="2 13" id="KW-0820">tRNA-binding</keyword>
<dbReference type="InterPro" id="IPR018164">
    <property type="entry name" value="Ala-tRNA-synth_IIc_N"/>
</dbReference>
<dbReference type="Proteomes" id="UP000662939">
    <property type="component" value="Chromosome"/>
</dbReference>
<reference evidence="16" key="1">
    <citation type="submission" date="2021-02" db="EMBL/GenBank/DDBJ databases">
        <title>Natronoglycomyces albus gen. nov., sp. nov, a haloalkaliphilic actinobacterium from a soda solonchak soil.</title>
        <authorList>
            <person name="Sorokin D.Y."/>
            <person name="Khijniak T.V."/>
            <person name="Zakharycheva A.P."/>
            <person name="Boueva O.V."/>
            <person name="Ariskina E.V."/>
            <person name="Hahnke R.L."/>
            <person name="Bunk B."/>
            <person name="Sproer C."/>
            <person name="Schumann P."/>
            <person name="Evtushenko L.I."/>
            <person name="Kublanov I.V."/>
        </authorList>
    </citation>
    <scope>NUCLEOTIDE SEQUENCE</scope>
    <source>
        <strain evidence="16">DSM 106290</strain>
    </source>
</reference>
<dbReference type="FunFam" id="3.30.980.10:FF:000004">
    <property type="entry name" value="Alanine--tRNA ligase, cytoplasmic"/>
    <property type="match status" value="1"/>
</dbReference>
<dbReference type="PANTHER" id="PTHR11777">
    <property type="entry name" value="ALANYL-TRNA SYNTHETASE"/>
    <property type="match status" value="1"/>
</dbReference>
<dbReference type="GO" id="GO:0006419">
    <property type="term" value="P:alanyl-tRNA aminoacylation"/>
    <property type="evidence" value="ECO:0007669"/>
    <property type="project" value="UniProtKB-UniRule"/>
</dbReference>
<dbReference type="InterPro" id="IPR009000">
    <property type="entry name" value="Transl_B-barrel_sf"/>
</dbReference>
<dbReference type="HAMAP" id="MF_00036_B">
    <property type="entry name" value="Ala_tRNA_synth_B"/>
    <property type="match status" value="1"/>
</dbReference>
<keyword evidence="14" id="KW-0175">Coiled coil</keyword>
<organism evidence="16 17">
    <name type="scientific">Natronoglycomyces albus</name>
    <dbReference type="NCBI Taxonomy" id="2811108"/>
    <lineage>
        <taxon>Bacteria</taxon>
        <taxon>Bacillati</taxon>
        <taxon>Actinomycetota</taxon>
        <taxon>Actinomycetes</taxon>
        <taxon>Glycomycetales</taxon>
        <taxon>Glycomycetaceae</taxon>
        <taxon>Natronoglycomyces</taxon>
    </lineage>
</organism>
<evidence type="ECO:0000256" key="7">
    <source>
        <dbReference type="ARBA" id="ARBA00022840"/>
    </source>
</evidence>
<evidence type="ECO:0000256" key="14">
    <source>
        <dbReference type="SAM" id="Coils"/>
    </source>
</evidence>
<dbReference type="Pfam" id="PF07973">
    <property type="entry name" value="tRNA_SAD"/>
    <property type="match status" value="1"/>
</dbReference>
<dbReference type="FunFam" id="3.10.310.40:FF:000001">
    <property type="entry name" value="Alanine--tRNA ligase"/>
    <property type="match status" value="1"/>
</dbReference>
<dbReference type="RefSeq" id="WP_213169882.1">
    <property type="nucleotide sequence ID" value="NZ_CP070496.1"/>
</dbReference>
<dbReference type="EC" id="6.1.1.7" evidence="13"/>
<dbReference type="NCBIfam" id="TIGR00344">
    <property type="entry name" value="alaS"/>
    <property type="match status" value="1"/>
</dbReference>
<feature type="binding site" evidence="13">
    <location>
        <position position="586"/>
    </location>
    <ligand>
        <name>Zn(2+)</name>
        <dbReference type="ChEBI" id="CHEBI:29105"/>
    </ligand>
</feature>
<keyword evidence="4 13" id="KW-0479">Metal-binding</keyword>
<keyword evidence="17" id="KW-1185">Reference proteome</keyword>
<feature type="coiled-coil region" evidence="14">
    <location>
        <begin position="743"/>
        <end position="777"/>
    </location>
</feature>
<dbReference type="Gene3D" id="3.30.930.10">
    <property type="entry name" value="Bira Bifunctional Protein, Domain 2"/>
    <property type="match status" value="1"/>
</dbReference>
<gene>
    <name evidence="13 16" type="primary">alaS</name>
    <name evidence="16" type="ORF">JQS30_08585</name>
</gene>
<dbReference type="InterPro" id="IPR018162">
    <property type="entry name" value="Ala-tRNA-ligase_IIc_anticod-bd"/>
</dbReference>
<evidence type="ECO:0000256" key="3">
    <source>
        <dbReference type="ARBA" id="ARBA00022598"/>
    </source>
</evidence>
<feature type="binding site" evidence="13">
    <location>
        <position position="582"/>
    </location>
    <ligand>
        <name>Zn(2+)</name>
        <dbReference type="ChEBI" id="CHEBI:29105"/>
    </ligand>
</feature>
<dbReference type="Gene3D" id="3.30.54.20">
    <property type="match status" value="1"/>
</dbReference>
<evidence type="ECO:0000256" key="6">
    <source>
        <dbReference type="ARBA" id="ARBA00022833"/>
    </source>
</evidence>
<protein>
    <recommendedName>
        <fullName evidence="13">Alanine--tRNA ligase</fullName>
        <ecNumber evidence="13">6.1.1.7</ecNumber>
    </recommendedName>
    <alternativeName>
        <fullName evidence="13">Alanyl-tRNA synthetase</fullName>
        <shortName evidence="13">AlaRS</shortName>
    </alternativeName>
</protein>
<dbReference type="GO" id="GO:0002161">
    <property type="term" value="F:aminoacyl-tRNA deacylase activity"/>
    <property type="evidence" value="ECO:0007669"/>
    <property type="project" value="TreeGrafter"/>
</dbReference>
<keyword evidence="8 13" id="KW-0694">RNA-binding</keyword>
<evidence type="ECO:0000256" key="10">
    <source>
        <dbReference type="ARBA" id="ARBA00023146"/>
    </source>
</evidence>
<dbReference type="EMBL" id="CP070496">
    <property type="protein sequence ID" value="QSB03884.1"/>
    <property type="molecule type" value="Genomic_DNA"/>
</dbReference>
<dbReference type="InterPro" id="IPR018165">
    <property type="entry name" value="Ala-tRNA-synth_IIc_core"/>
</dbReference>
<evidence type="ECO:0000313" key="17">
    <source>
        <dbReference type="Proteomes" id="UP000662939"/>
    </source>
</evidence>
<keyword evidence="3 13" id="KW-0436">Ligase</keyword>